<dbReference type="Gene3D" id="3.40.50.1360">
    <property type="match status" value="1"/>
</dbReference>
<dbReference type="SMART" id="SM01134">
    <property type="entry name" value="DeoRC"/>
    <property type="match status" value="1"/>
</dbReference>
<feature type="domain" description="HTH deoR-type" evidence="4">
    <location>
        <begin position="3"/>
        <end position="58"/>
    </location>
</feature>
<dbReference type="Pfam" id="PF00455">
    <property type="entry name" value="DeoRC"/>
    <property type="match status" value="1"/>
</dbReference>
<protein>
    <submittedName>
        <fullName evidence="5">DeoR/GlpR transcriptional regulator</fullName>
    </submittedName>
</protein>
<dbReference type="Pfam" id="PF08220">
    <property type="entry name" value="HTH_DeoR"/>
    <property type="match status" value="1"/>
</dbReference>
<accession>A0A3S3RS90</accession>
<gene>
    <name evidence="5" type="ORF">EPK99_13735</name>
</gene>
<dbReference type="PANTHER" id="PTHR30363">
    <property type="entry name" value="HTH-TYPE TRANSCRIPTIONAL REGULATOR SRLR-RELATED"/>
    <property type="match status" value="1"/>
</dbReference>
<proteinExistence type="predicted"/>
<evidence type="ECO:0000256" key="3">
    <source>
        <dbReference type="ARBA" id="ARBA00023163"/>
    </source>
</evidence>
<dbReference type="Gene3D" id="1.10.10.10">
    <property type="entry name" value="Winged helix-like DNA-binding domain superfamily/Winged helix DNA-binding domain"/>
    <property type="match status" value="1"/>
</dbReference>
<dbReference type="OrthoDB" id="7688673at2"/>
<reference evidence="5 6" key="1">
    <citation type="submission" date="2019-01" db="EMBL/GenBank/DDBJ databases">
        <title>The draft genome of Rhizobium sp. 24NR.</title>
        <authorList>
            <person name="Liu L."/>
            <person name="Liang L."/>
            <person name="Shi S."/>
            <person name="Xu L."/>
            <person name="Wang X."/>
            <person name="Li L."/>
            <person name="Zhang X."/>
        </authorList>
    </citation>
    <scope>NUCLEOTIDE SEQUENCE [LARGE SCALE GENOMIC DNA]</scope>
    <source>
        <strain evidence="5 6">24NR</strain>
    </source>
</reference>
<keyword evidence="2" id="KW-0238">DNA-binding</keyword>
<dbReference type="GO" id="GO:0003700">
    <property type="term" value="F:DNA-binding transcription factor activity"/>
    <property type="evidence" value="ECO:0007669"/>
    <property type="project" value="InterPro"/>
</dbReference>
<name>A0A3S3RS90_9HYPH</name>
<evidence type="ECO:0000259" key="4">
    <source>
        <dbReference type="PROSITE" id="PS51000"/>
    </source>
</evidence>
<keyword evidence="1" id="KW-0805">Transcription regulation</keyword>
<dbReference type="PROSITE" id="PS51000">
    <property type="entry name" value="HTH_DEOR_2"/>
    <property type="match status" value="1"/>
</dbReference>
<dbReference type="SUPFAM" id="SSF100950">
    <property type="entry name" value="NagB/RpiA/CoA transferase-like"/>
    <property type="match status" value="1"/>
</dbReference>
<dbReference type="GO" id="GO:0003677">
    <property type="term" value="F:DNA binding"/>
    <property type="evidence" value="ECO:0007669"/>
    <property type="project" value="UniProtKB-KW"/>
</dbReference>
<dbReference type="RefSeq" id="WP_128443651.1">
    <property type="nucleotide sequence ID" value="NZ_SBIP01000003.1"/>
</dbReference>
<dbReference type="InterPro" id="IPR037171">
    <property type="entry name" value="NagB/RpiA_transferase-like"/>
</dbReference>
<comment type="caution">
    <text evidence="5">The sequence shown here is derived from an EMBL/GenBank/DDBJ whole genome shotgun (WGS) entry which is preliminary data.</text>
</comment>
<dbReference type="InterPro" id="IPR001034">
    <property type="entry name" value="DeoR_HTH"/>
</dbReference>
<dbReference type="InterPro" id="IPR050313">
    <property type="entry name" value="Carb_Metab_HTH_regulators"/>
</dbReference>
<keyword evidence="3" id="KW-0804">Transcription</keyword>
<dbReference type="AlphaFoldDB" id="A0A3S3RS90"/>
<keyword evidence="6" id="KW-1185">Reference proteome</keyword>
<organism evidence="5 6">
    <name type="scientific">Neorhizobium lilium</name>
    <dbReference type="NCBI Taxonomy" id="2503024"/>
    <lineage>
        <taxon>Bacteria</taxon>
        <taxon>Pseudomonadati</taxon>
        <taxon>Pseudomonadota</taxon>
        <taxon>Alphaproteobacteria</taxon>
        <taxon>Hyphomicrobiales</taxon>
        <taxon>Rhizobiaceae</taxon>
        <taxon>Rhizobium/Agrobacterium group</taxon>
        <taxon>Neorhizobium</taxon>
    </lineage>
</organism>
<dbReference type="InterPro" id="IPR018356">
    <property type="entry name" value="Tscrpt_reg_HTH_DeoR_CS"/>
</dbReference>
<sequence length="261" mass="28483">MKPAARRNEILRLLEETGEVMVEDLAKRFGASRETVRRDLSDLDAGGRIRKFHGGARAMKLNDTSLYENEFDTRMKERRAEKTAIARAAATLFPEGSVLFIDTGSTTIAFAHALAKKRNMTVITNSPQIAHILAQAEMRHHVYLVGGEVAAEGRETLGAMATAQIAQFKAEHVVLTVGTITATAIMDYDLRETEMARAMIAQARSITVLADHTKLGRPAVFQVAELSKVTRLVVDRLPDPEMAAALDAAGVHIVVADPDPL</sequence>
<evidence type="ECO:0000256" key="2">
    <source>
        <dbReference type="ARBA" id="ARBA00023125"/>
    </source>
</evidence>
<dbReference type="EMBL" id="SBIP01000003">
    <property type="protein sequence ID" value="RWX76734.1"/>
    <property type="molecule type" value="Genomic_DNA"/>
</dbReference>
<dbReference type="PRINTS" id="PR00037">
    <property type="entry name" value="HTHLACR"/>
</dbReference>
<dbReference type="InterPro" id="IPR036388">
    <property type="entry name" value="WH-like_DNA-bd_sf"/>
</dbReference>
<dbReference type="Proteomes" id="UP000287687">
    <property type="component" value="Unassembled WGS sequence"/>
</dbReference>
<dbReference type="InterPro" id="IPR014036">
    <property type="entry name" value="DeoR-like_C"/>
</dbReference>
<dbReference type="InterPro" id="IPR036390">
    <property type="entry name" value="WH_DNA-bd_sf"/>
</dbReference>
<dbReference type="SUPFAM" id="SSF46785">
    <property type="entry name" value="Winged helix' DNA-binding domain"/>
    <property type="match status" value="1"/>
</dbReference>
<evidence type="ECO:0000256" key="1">
    <source>
        <dbReference type="ARBA" id="ARBA00023015"/>
    </source>
</evidence>
<dbReference type="SMART" id="SM00420">
    <property type="entry name" value="HTH_DEOR"/>
    <property type="match status" value="1"/>
</dbReference>
<evidence type="ECO:0000313" key="6">
    <source>
        <dbReference type="Proteomes" id="UP000287687"/>
    </source>
</evidence>
<evidence type="ECO:0000313" key="5">
    <source>
        <dbReference type="EMBL" id="RWX76734.1"/>
    </source>
</evidence>
<dbReference type="PANTHER" id="PTHR30363:SF44">
    <property type="entry name" value="AGA OPERON TRANSCRIPTIONAL REPRESSOR-RELATED"/>
    <property type="match status" value="1"/>
</dbReference>
<dbReference type="PROSITE" id="PS00894">
    <property type="entry name" value="HTH_DEOR_1"/>
    <property type="match status" value="1"/>
</dbReference>